<evidence type="ECO:0000256" key="10">
    <source>
        <dbReference type="ARBA" id="ARBA00049896"/>
    </source>
</evidence>
<dbReference type="HAMAP" id="MF_01442">
    <property type="entry name" value="Coproheme_decarbox_1"/>
    <property type="match status" value="1"/>
</dbReference>
<evidence type="ECO:0000256" key="2">
    <source>
        <dbReference type="ARBA" id="ARBA00014413"/>
    </source>
</evidence>
<dbReference type="InterPro" id="IPR031332">
    <property type="entry name" value="CHDC"/>
</dbReference>
<dbReference type="GO" id="GO:0020037">
    <property type="term" value="F:heme binding"/>
    <property type="evidence" value="ECO:0007669"/>
    <property type="project" value="InterPro"/>
</dbReference>
<dbReference type="Gene3D" id="3.30.70.1030">
    <property type="entry name" value="Apc35880, domain 1"/>
    <property type="match status" value="2"/>
</dbReference>
<name>A0A0V8GEP1_9BACL</name>
<evidence type="ECO:0000256" key="8">
    <source>
        <dbReference type="ARBA" id="ARBA00029882"/>
    </source>
</evidence>
<keyword evidence="7 12" id="KW-0350">Heme biosynthesis</keyword>
<dbReference type="AlphaFoldDB" id="A0A0V8GEP1"/>
<dbReference type="InterPro" id="IPR010644">
    <property type="entry name" value="ChdC/CLD"/>
</dbReference>
<dbReference type="GO" id="GO:0016634">
    <property type="term" value="F:oxidoreductase activity, acting on the CH-CH group of donors, oxygen as acceptor"/>
    <property type="evidence" value="ECO:0007669"/>
    <property type="project" value="UniProtKB-UniRule"/>
</dbReference>
<evidence type="ECO:0000256" key="5">
    <source>
        <dbReference type="ARBA" id="ARBA00023002"/>
    </source>
</evidence>
<protein>
    <recommendedName>
        <fullName evidence="2 12">Coproheme decarboxylase</fullName>
        <ecNumber evidence="11 12">1.3.98.5</ecNumber>
    </recommendedName>
    <alternativeName>
        <fullName evidence="8 12">Coproheme III oxidative decarboxylase</fullName>
    </alternativeName>
    <alternativeName>
        <fullName evidence="9 12">Hydrogen peroxide-dependent heme synthase</fullName>
    </alternativeName>
</protein>
<dbReference type="GO" id="GO:0004601">
    <property type="term" value="F:peroxidase activity"/>
    <property type="evidence" value="ECO:0007669"/>
    <property type="project" value="UniProtKB-KW"/>
</dbReference>
<evidence type="ECO:0000256" key="9">
    <source>
        <dbReference type="ARBA" id="ARBA00030236"/>
    </source>
</evidence>
<gene>
    <name evidence="12" type="primary">chdC</name>
    <name evidence="13" type="ORF">AS033_10395</name>
</gene>
<keyword evidence="6 12" id="KW-0408">Iron</keyword>
<dbReference type="InterPro" id="IPR011008">
    <property type="entry name" value="Dimeric_a/b-barrel"/>
</dbReference>
<dbReference type="NCBIfam" id="NF008913">
    <property type="entry name" value="PRK12276.1"/>
    <property type="match status" value="1"/>
</dbReference>
<dbReference type="EC" id="1.3.98.5" evidence="11 12"/>
<dbReference type="GO" id="GO:0046872">
    <property type="term" value="F:metal ion binding"/>
    <property type="evidence" value="ECO:0007669"/>
    <property type="project" value="UniProtKB-KW"/>
</dbReference>
<feature type="binding site" evidence="12">
    <location>
        <begin position="154"/>
        <end position="158"/>
    </location>
    <ligand>
        <name>Fe-coproporphyrin III</name>
        <dbReference type="ChEBI" id="CHEBI:68438"/>
    </ligand>
</feature>
<dbReference type="Pfam" id="PF06778">
    <property type="entry name" value="Chlor_dismutase"/>
    <property type="match status" value="1"/>
</dbReference>
<keyword evidence="13" id="KW-0575">Peroxidase</keyword>
<feature type="binding site" evidence="12">
    <location>
        <position position="140"/>
    </location>
    <ligand>
        <name>Fe-coproporphyrin III</name>
        <dbReference type="ChEBI" id="CHEBI:68438"/>
    </ligand>
</feature>
<feature type="active site" evidence="12">
    <location>
        <position position="154"/>
    </location>
</feature>
<evidence type="ECO:0000313" key="13">
    <source>
        <dbReference type="EMBL" id="KSU48731.1"/>
    </source>
</evidence>
<reference evidence="13 14" key="1">
    <citation type="journal article" date="2015" name="Int. J. Syst. Evol. Microbiol.">
        <title>Exiguobacterium enclense sp. nov., isolated from sediment.</title>
        <authorList>
            <person name="Dastager S.G."/>
            <person name="Mawlankar R."/>
            <person name="Sonalkar V.V."/>
            <person name="Thorat M.N."/>
            <person name="Mual P."/>
            <person name="Verma A."/>
            <person name="Krishnamurthi S."/>
            <person name="Tang S.K."/>
            <person name="Li W.J."/>
        </authorList>
    </citation>
    <scope>NUCLEOTIDE SEQUENCE [LARGE SCALE GENOMIC DNA]</scope>
    <source>
        <strain evidence="13 14">NIO-1109</strain>
    </source>
</reference>
<comment type="catalytic activity">
    <reaction evidence="10">
        <text>Fe-coproporphyrin III + 2 H2O2 + 2 H(+) = heme b + 2 CO2 + 4 H2O</text>
        <dbReference type="Rhea" id="RHEA:56516"/>
        <dbReference type="ChEBI" id="CHEBI:15377"/>
        <dbReference type="ChEBI" id="CHEBI:15378"/>
        <dbReference type="ChEBI" id="CHEBI:16240"/>
        <dbReference type="ChEBI" id="CHEBI:16526"/>
        <dbReference type="ChEBI" id="CHEBI:60344"/>
        <dbReference type="ChEBI" id="CHEBI:68438"/>
        <dbReference type="EC" id="1.3.98.5"/>
    </reaction>
    <physiologicalReaction direction="left-to-right" evidence="10">
        <dbReference type="Rhea" id="RHEA:56517"/>
    </physiologicalReaction>
</comment>
<sequence>MQHQTSEPTATQQAAETLDGWYTLHDFRRIDWSRLKQVDATDRARMIEEFQSFLSELSGVEAAKDGSHALYTIIGQKADLVLMVLRPTMEQIQDVEVKMQKLDLYDYLIPTYSYVSVVELGTYRGSGEGNPYENPYVRDRLYPILPQAKHICFYPMSKSRRDGDNWYTLSMEKRKELMYRHGMIGRSYAGKIQQIIGGSTGFDDWEWGVTLFSDDILQFKKIVYEMRFDEVSAKYGEFGEFFIGNRLESEQLNTHFAL</sequence>
<proteinExistence type="inferred from homology"/>
<organism evidence="13 14">
    <name type="scientific">Exiguobacterium indicum</name>
    <dbReference type="NCBI Taxonomy" id="296995"/>
    <lineage>
        <taxon>Bacteria</taxon>
        <taxon>Bacillati</taxon>
        <taxon>Bacillota</taxon>
        <taxon>Bacilli</taxon>
        <taxon>Bacillales</taxon>
        <taxon>Bacillales Family XII. Incertae Sedis</taxon>
        <taxon>Exiguobacterium</taxon>
    </lineage>
</organism>
<comment type="catalytic activity">
    <reaction evidence="12">
        <text>harderoheme III + H2O2 + H(+) = heme b + CO2 + 2 H2O</text>
        <dbReference type="Rhea" id="RHEA:57944"/>
        <dbReference type="ChEBI" id="CHEBI:15377"/>
        <dbReference type="ChEBI" id="CHEBI:15378"/>
        <dbReference type="ChEBI" id="CHEBI:16240"/>
        <dbReference type="ChEBI" id="CHEBI:16526"/>
        <dbReference type="ChEBI" id="CHEBI:60344"/>
        <dbReference type="ChEBI" id="CHEBI:142463"/>
    </reaction>
</comment>
<comment type="function">
    <text evidence="12">Involved in coproporphyrin-dependent heme b biosynthesis. Catalyzes the decarboxylation of Fe-coproporphyrin III (coproheme) to heme b (protoheme IX), the last step of the pathway. The reaction occurs in a stepwise manner with a three-propionate intermediate.</text>
</comment>
<comment type="pathway">
    <text evidence="12">Porphyrin-containing compound metabolism; protoheme biosynthesis.</text>
</comment>
<evidence type="ECO:0000256" key="7">
    <source>
        <dbReference type="ARBA" id="ARBA00023133"/>
    </source>
</evidence>
<keyword evidence="3 12" id="KW-0349">Heme</keyword>
<dbReference type="SUPFAM" id="SSF54909">
    <property type="entry name" value="Dimeric alpha+beta barrel"/>
    <property type="match status" value="1"/>
</dbReference>
<dbReference type="RefSeq" id="WP_058265464.1">
    <property type="nucleotide sequence ID" value="NZ_FMYN01000003.1"/>
</dbReference>
<dbReference type="OrthoDB" id="9773646at2"/>
<feature type="binding site" evidence="12">
    <location>
        <position position="194"/>
    </location>
    <ligand>
        <name>Fe-coproporphyrin III</name>
        <dbReference type="ChEBI" id="CHEBI:68438"/>
    </ligand>
</feature>
<evidence type="ECO:0000256" key="11">
    <source>
        <dbReference type="ARBA" id="ARBA00050019"/>
    </source>
</evidence>
<keyword evidence="4 12" id="KW-0479">Metal-binding</keyword>
<evidence type="ECO:0000256" key="6">
    <source>
        <dbReference type="ARBA" id="ARBA00023004"/>
    </source>
</evidence>
<dbReference type="PANTHER" id="PTHR36843:SF1">
    <property type="entry name" value="COPROHEME DECARBOXYLASE"/>
    <property type="match status" value="1"/>
</dbReference>
<dbReference type="GO" id="GO:0006785">
    <property type="term" value="P:heme B biosynthetic process"/>
    <property type="evidence" value="ECO:0007669"/>
    <property type="project" value="UniProtKB-UniRule"/>
</dbReference>
<evidence type="ECO:0000256" key="1">
    <source>
        <dbReference type="ARBA" id="ARBA00009276"/>
    </source>
</evidence>
<dbReference type="EMBL" id="LNQL01000003">
    <property type="protein sequence ID" value="KSU48731.1"/>
    <property type="molecule type" value="Genomic_DNA"/>
</dbReference>
<comment type="catalytic activity">
    <reaction evidence="12">
        <text>Fe-coproporphyrin III + H2O2 + H(+) = harderoheme III + CO2 + 2 H2O</text>
        <dbReference type="Rhea" id="RHEA:57940"/>
        <dbReference type="ChEBI" id="CHEBI:15377"/>
        <dbReference type="ChEBI" id="CHEBI:15378"/>
        <dbReference type="ChEBI" id="CHEBI:16240"/>
        <dbReference type="ChEBI" id="CHEBI:16526"/>
        <dbReference type="ChEBI" id="CHEBI:68438"/>
        <dbReference type="ChEBI" id="CHEBI:142463"/>
    </reaction>
</comment>
<evidence type="ECO:0000256" key="3">
    <source>
        <dbReference type="ARBA" id="ARBA00022617"/>
    </source>
</evidence>
<comment type="caution">
    <text evidence="13">The sequence shown here is derived from an EMBL/GenBank/DDBJ whole genome shotgun (WGS) entry which is preliminary data.</text>
</comment>
<feature type="binding site" evidence="12">
    <location>
        <position position="232"/>
    </location>
    <ligand>
        <name>Fe-coproporphyrin III</name>
        <dbReference type="ChEBI" id="CHEBI:68438"/>
    </ligand>
</feature>
<evidence type="ECO:0000256" key="4">
    <source>
        <dbReference type="ARBA" id="ARBA00022723"/>
    </source>
</evidence>
<feature type="binding site" description="axial binding residue" evidence="12">
    <location>
        <position position="181"/>
    </location>
    <ligand>
        <name>Fe-coproporphyrin III</name>
        <dbReference type="ChEBI" id="CHEBI:68438"/>
    </ligand>
    <ligandPart>
        <name>Fe</name>
        <dbReference type="ChEBI" id="CHEBI:18248"/>
    </ligandPart>
</feature>
<evidence type="ECO:0000256" key="12">
    <source>
        <dbReference type="HAMAP-Rule" id="MF_01442"/>
    </source>
</evidence>
<comment type="similarity">
    <text evidence="1 12">Belongs to the ChdC family. Type 1 subfamily.</text>
</comment>
<dbReference type="Proteomes" id="UP000053797">
    <property type="component" value="Unassembled WGS sequence"/>
</dbReference>
<keyword evidence="5 12" id="KW-0560">Oxidoreductase</keyword>
<comment type="cofactor">
    <cofactor evidence="12">
        <name>Fe-coproporphyrin III</name>
        <dbReference type="ChEBI" id="CHEBI:68438"/>
    </cofactor>
    <text evidence="12">Fe-coproporphyrin III acts as both substrate and redox cofactor.</text>
</comment>
<evidence type="ECO:0000313" key="14">
    <source>
        <dbReference type="Proteomes" id="UP000053797"/>
    </source>
</evidence>
<accession>A0A0V8GEP1</accession>
<dbReference type="PANTHER" id="PTHR36843">
    <property type="entry name" value="HEME-DEPENDENT PEROXIDASE YWFI-RELATED"/>
    <property type="match status" value="1"/>
</dbReference>